<proteinExistence type="predicted"/>
<feature type="region of interest" description="Disordered" evidence="1">
    <location>
        <begin position="235"/>
        <end position="287"/>
    </location>
</feature>
<name>A0ABD0YTB2_9HEMI</name>
<keyword evidence="4" id="KW-1185">Reference proteome</keyword>
<feature type="compositionally biased region" description="Basic and acidic residues" evidence="1">
    <location>
        <begin position="264"/>
        <end position="279"/>
    </location>
</feature>
<evidence type="ECO:0000256" key="1">
    <source>
        <dbReference type="SAM" id="MobiDB-lite"/>
    </source>
</evidence>
<evidence type="ECO:0000313" key="4">
    <source>
        <dbReference type="Proteomes" id="UP001558652"/>
    </source>
</evidence>
<keyword evidence="2" id="KW-1133">Transmembrane helix</keyword>
<feature type="transmembrane region" description="Helical" evidence="2">
    <location>
        <begin position="24"/>
        <end position="44"/>
    </location>
</feature>
<accession>A0ABD0YTB2</accession>
<reference evidence="3 4" key="1">
    <citation type="submission" date="2024-07" db="EMBL/GenBank/DDBJ databases">
        <title>Chromosome-level genome assembly of the water stick insect Ranatra chinensis (Heteroptera: Nepidae).</title>
        <authorList>
            <person name="Liu X."/>
        </authorList>
    </citation>
    <scope>NUCLEOTIDE SEQUENCE [LARGE SCALE GENOMIC DNA]</scope>
    <source>
        <strain evidence="3">Cailab_2021Rc</strain>
        <tissue evidence="3">Muscle</tissue>
    </source>
</reference>
<keyword evidence="2" id="KW-0812">Transmembrane</keyword>
<evidence type="ECO:0000256" key="2">
    <source>
        <dbReference type="SAM" id="Phobius"/>
    </source>
</evidence>
<sequence length="287" mass="32685">MGIVGRQRLAVNFLLYLENKQQTMNFHTIAILSLAVLVVLWTVVDAEEIDDPSDSAEKLKDIMTVVGKCCHFEMNRLIKGDFVWVGRYWRMSVNERPNWGIEGGDPERIRRWPPRRAGDVTIGLFLKLGTRREPLFRLAIQMMAEFGKSWGVAAIAVLCLLEWSVPCSCFLVMRVKRLPPLEEDPMMRVVATPPMMAPPPPPMMPPPPRHTQFYPMLFYPVYPRDQYLVQMAPPTQPSLITPQQETEPLPPPTTTTPVKRSSSKHSEKSGLSHGGEKHVKTWNTNKT</sequence>
<dbReference type="EMBL" id="JBFDAA010000003">
    <property type="protein sequence ID" value="KAL1139105.1"/>
    <property type="molecule type" value="Genomic_DNA"/>
</dbReference>
<protein>
    <submittedName>
        <fullName evidence="3">Uncharacterized protein</fullName>
    </submittedName>
</protein>
<dbReference type="Proteomes" id="UP001558652">
    <property type="component" value="Unassembled WGS sequence"/>
</dbReference>
<keyword evidence="2" id="KW-0472">Membrane</keyword>
<feature type="transmembrane region" description="Helical" evidence="2">
    <location>
        <begin position="150"/>
        <end position="173"/>
    </location>
</feature>
<dbReference type="AlphaFoldDB" id="A0ABD0YTB2"/>
<comment type="caution">
    <text evidence="3">The sequence shown here is derived from an EMBL/GenBank/DDBJ whole genome shotgun (WGS) entry which is preliminary data.</text>
</comment>
<evidence type="ECO:0000313" key="3">
    <source>
        <dbReference type="EMBL" id="KAL1139105.1"/>
    </source>
</evidence>
<gene>
    <name evidence="3" type="ORF">AAG570_009165</name>
</gene>
<organism evidence="3 4">
    <name type="scientific">Ranatra chinensis</name>
    <dbReference type="NCBI Taxonomy" id="642074"/>
    <lineage>
        <taxon>Eukaryota</taxon>
        <taxon>Metazoa</taxon>
        <taxon>Ecdysozoa</taxon>
        <taxon>Arthropoda</taxon>
        <taxon>Hexapoda</taxon>
        <taxon>Insecta</taxon>
        <taxon>Pterygota</taxon>
        <taxon>Neoptera</taxon>
        <taxon>Paraneoptera</taxon>
        <taxon>Hemiptera</taxon>
        <taxon>Heteroptera</taxon>
        <taxon>Panheteroptera</taxon>
        <taxon>Nepomorpha</taxon>
        <taxon>Nepidae</taxon>
        <taxon>Ranatrinae</taxon>
        <taxon>Ranatra</taxon>
    </lineage>
</organism>